<evidence type="ECO:0000313" key="3">
    <source>
        <dbReference type="Proteomes" id="UP000770015"/>
    </source>
</evidence>
<reference evidence="2" key="1">
    <citation type="journal article" date="2021" name="Nat. Commun.">
        <title>Genetic determinants of endophytism in the Arabidopsis root mycobiome.</title>
        <authorList>
            <person name="Mesny F."/>
            <person name="Miyauchi S."/>
            <person name="Thiergart T."/>
            <person name="Pickel B."/>
            <person name="Atanasova L."/>
            <person name="Karlsson M."/>
            <person name="Huettel B."/>
            <person name="Barry K.W."/>
            <person name="Haridas S."/>
            <person name="Chen C."/>
            <person name="Bauer D."/>
            <person name="Andreopoulos W."/>
            <person name="Pangilinan J."/>
            <person name="LaButti K."/>
            <person name="Riley R."/>
            <person name="Lipzen A."/>
            <person name="Clum A."/>
            <person name="Drula E."/>
            <person name="Henrissat B."/>
            <person name="Kohler A."/>
            <person name="Grigoriev I.V."/>
            <person name="Martin F.M."/>
            <person name="Hacquard S."/>
        </authorList>
    </citation>
    <scope>NUCLEOTIDE SEQUENCE</scope>
    <source>
        <strain evidence="2">MPI-SDFR-AT-0117</strain>
    </source>
</reference>
<protein>
    <submittedName>
        <fullName evidence="2">Uncharacterized protein</fullName>
    </submittedName>
</protein>
<gene>
    <name evidence="2" type="ORF">F5X68DRAFT_206968</name>
</gene>
<name>A0A9P9A8H2_9PEZI</name>
<organism evidence="2 3">
    <name type="scientific">Plectosphaerella plurivora</name>
    <dbReference type="NCBI Taxonomy" id="936078"/>
    <lineage>
        <taxon>Eukaryota</taxon>
        <taxon>Fungi</taxon>
        <taxon>Dikarya</taxon>
        <taxon>Ascomycota</taxon>
        <taxon>Pezizomycotina</taxon>
        <taxon>Sordariomycetes</taxon>
        <taxon>Hypocreomycetidae</taxon>
        <taxon>Glomerellales</taxon>
        <taxon>Plectosphaerellaceae</taxon>
        <taxon>Plectosphaerella</taxon>
    </lineage>
</organism>
<sequence length="313" mass="33477">MASNPWPTGQPIDWAALQAFAVEQQRLEHAGTPSTLTAAQRAAIYTLIPPPATQQAGAVVDDKINYIGHLNQYLQKHHPSSTLHFSEEGFTIPKPTGAGFDLVWHCKCVIPDPQTHEPTSFPLAVDGQPPATFLRKQQARQYAAYSASAHLYLSGALAMPAGAKVPDAPAAVAAPAPQISQSATGAQQIPGLGQQASKPAPTTTPQPSTPTPAPNPALQVLIASKDRKEAMTKVLTLARELKLPPPNYSFSQDLDGTWMASCDFQHPTFPDNLGPVRGASSAAAAQKQAADQVCQWLETEKARREELLQPYMS</sequence>
<keyword evidence="3" id="KW-1185">Reference proteome</keyword>
<feature type="region of interest" description="Disordered" evidence="1">
    <location>
        <begin position="179"/>
        <end position="216"/>
    </location>
</feature>
<comment type="caution">
    <text evidence="2">The sequence shown here is derived from an EMBL/GenBank/DDBJ whole genome shotgun (WGS) entry which is preliminary data.</text>
</comment>
<feature type="compositionally biased region" description="Pro residues" evidence="1">
    <location>
        <begin position="202"/>
        <end position="215"/>
    </location>
</feature>
<proteinExistence type="predicted"/>
<dbReference type="Proteomes" id="UP000770015">
    <property type="component" value="Unassembled WGS sequence"/>
</dbReference>
<dbReference type="AlphaFoldDB" id="A0A9P9A8H2"/>
<evidence type="ECO:0000313" key="2">
    <source>
        <dbReference type="EMBL" id="KAH6687201.1"/>
    </source>
</evidence>
<accession>A0A9P9A8H2</accession>
<evidence type="ECO:0000256" key="1">
    <source>
        <dbReference type="SAM" id="MobiDB-lite"/>
    </source>
</evidence>
<dbReference type="EMBL" id="JAGSXJ010000011">
    <property type="protein sequence ID" value="KAH6687201.1"/>
    <property type="molecule type" value="Genomic_DNA"/>
</dbReference>
<dbReference type="OrthoDB" id="5222339at2759"/>